<reference evidence="2" key="2">
    <citation type="submission" date="2002-06" db="EMBL/GenBank/DDBJ databases">
        <title>Oryza sativa nipponbare(GA3) genomic DNA, chromosome 6, PAC clone:P0712G01.</title>
        <authorList>
            <person name="Sasaki T."/>
            <person name="Matsumoto T."/>
            <person name="Katayose Y."/>
        </authorList>
    </citation>
    <scope>NUCLEOTIDE SEQUENCE</scope>
</reference>
<dbReference type="AlphaFoldDB" id="Q5Z5Y1"/>
<dbReference type="EMBL" id="AP004329">
    <property type="protein sequence ID" value="BAD54065.1"/>
    <property type="molecule type" value="Genomic_DNA"/>
</dbReference>
<organism evidence="2 3">
    <name type="scientific">Oryza sativa subsp. japonica</name>
    <name type="common">Rice</name>
    <dbReference type="NCBI Taxonomy" id="39947"/>
    <lineage>
        <taxon>Eukaryota</taxon>
        <taxon>Viridiplantae</taxon>
        <taxon>Streptophyta</taxon>
        <taxon>Embryophyta</taxon>
        <taxon>Tracheophyta</taxon>
        <taxon>Spermatophyta</taxon>
        <taxon>Magnoliopsida</taxon>
        <taxon>Liliopsida</taxon>
        <taxon>Poales</taxon>
        <taxon>Poaceae</taxon>
        <taxon>BOP clade</taxon>
        <taxon>Oryzoideae</taxon>
        <taxon>Oryzeae</taxon>
        <taxon>Oryzinae</taxon>
        <taxon>Oryza</taxon>
        <taxon>Oryza sativa</taxon>
    </lineage>
</organism>
<reference evidence="1" key="1">
    <citation type="submission" date="2001-11" db="EMBL/GenBank/DDBJ databases">
        <title>Oryza sativa nipponbare(GA3) genomic DNA, chromosome 6, BAC clone:OJ1663_H12.</title>
        <authorList>
            <person name="Sasaki T."/>
            <person name="Matsumoto T."/>
            <person name="Yamamoto K."/>
        </authorList>
    </citation>
    <scope>NUCLEOTIDE SEQUENCE</scope>
</reference>
<protein>
    <submittedName>
        <fullName evidence="2">Uncharacterized protein</fullName>
    </submittedName>
</protein>
<sequence length="64" mass="7498">MDGWIDWWQWACMHGAQVDADTRELPRDVYMHVAYMQVLQLAVHQWLQAAIAAAALAYYYSCYT</sequence>
<evidence type="ECO:0000313" key="2">
    <source>
        <dbReference type="EMBL" id="BAD54564.1"/>
    </source>
</evidence>
<reference evidence="3" key="4">
    <citation type="journal article" date="2008" name="Nucleic Acids Res.">
        <title>The rice annotation project database (RAP-DB): 2008 update.</title>
        <authorList>
            <consortium name="The rice annotation project (RAP)"/>
        </authorList>
    </citation>
    <scope>GENOME REANNOTATION</scope>
    <source>
        <strain evidence="3">cv. Nipponbare</strain>
    </source>
</reference>
<gene>
    <name evidence="1" type="ORF">OJ1663_H12.31</name>
    <name evidence="2" type="ORF">P0712G01.6</name>
</gene>
<accession>Q5Z5Y1</accession>
<dbReference type="Proteomes" id="UP000000763">
    <property type="component" value="Chromosome 6"/>
</dbReference>
<dbReference type="EMBL" id="AP005463">
    <property type="protein sequence ID" value="BAD54564.1"/>
    <property type="molecule type" value="Genomic_DNA"/>
</dbReference>
<evidence type="ECO:0000313" key="3">
    <source>
        <dbReference type="Proteomes" id="UP000000763"/>
    </source>
</evidence>
<name>Q5Z5Y1_ORYSJ</name>
<proteinExistence type="predicted"/>
<evidence type="ECO:0000313" key="1">
    <source>
        <dbReference type="EMBL" id="BAD54065.1"/>
    </source>
</evidence>
<reference evidence="3" key="3">
    <citation type="journal article" date="2005" name="Nature">
        <title>The map-based sequence of the rice genome.</title>
        <authorList>
            <consortium name="International rice genome sequencing project (IRGSP)"/>
            <person name="Matsumoto T."/>
            <person name="Wu J."/>
            <person name="Kanamori H."/>
            <person name="Katayose Y."/>
            <person name="Fujisawa M."/>
            <person name="Namiki N."/>
            <person name="Mizuno H."/>
            <person name="Yamamoto K."/>
            <person name="Antonio B.A."/>
            <person name="Baba T."/>
            <person name="Sakata K."/>
            <person name="Nagamura Y."/>
            <person name="Aoki H."/>
            <person name="Arikawa K."/>
            <person name="Arita K."/>
            <person name="Bito T."/>
            <person name="Chiden Y."/>
            <person name="Fujitsuka N."/>
            <person name="Fukunaka R."/>
            <person name="Hamada M."/>
            <person name="Harada C."/>
            <person name="Hayashi A."/>
            <person name="Hijishita S."/>
            <person name="Honda M."/>
            <person name="Hosokawa S."/>
            <person name="Ichikawa Y."/>
            <person name="Idonuma A."/>
            <person name="Iijima M."/>
            <person name="Ikeda M."/>
            <person name="Ikeno M."/>
            <person name="Ito K."/>
            <person name="Ito S."/>
            <person name="Ito T."/>
            <person name="Ito Y."/>
            <person name="Ito Y."/>
            <person name="Iwabuchi A."/>
            <person name="Kamiya K."/>
            <person name="Karasawa W."/>
            <person name="Kurita K."/>
            <person name="Katagiri S."/>
            <person name="Kikuta A."/>
            <person name="Kobayashi H."/>
            <person name="Kobayashi N."/>
            <person name="Machita K."/>
            <person name="Maehara T."/>
            <person name="Masukawa M."/>
            <person name="Mizubayashi T."/>
            <person name="Mukai Y."/>
            <person name="Nagasaki H."/>
            <person name="Nagata Y."/>
            <person name="Naito S."/>
            <person name="Nakashima M."/>
            <person name="Nakama Y."/>
            <person name="Nakamichi Y."/>
            <person name="Nakamura M."/>
            <person name="Meguro A."/>
            <person name="Negishi M."/>
            <person name="Ohta I."/>
            <person name="Ohta T."/>
            <person name="Okamoto M."/>
            <person name="Ono N."/>
            <person name="Saji S."/>
            <person name="Sakaguchi M."/>
            <person name="Sakai K."/>
            <person name="Shibata M."/>
            <person name="Shimokawa T."/>
            <person name="Song J."/>
            <person name="Takazaki Y."/>
            <person name="Terasawa K."/>
            <person name="Tsugane M."/>
            <person name="Tsuji K."/>
            <person name="Ueda S."/>
            <person name="Waki K."/>
            <person name="Yamagata H."/>
            <person name="Yamamoto M."/>
            <person name="Yamamoto S."/>
            <person name="Yamane H."/>
            <person name="Yoshiki S."/>
            <person name="Yoshihara R."/>
            <person name="Yukawa K."/>
            <person name="Zhong H."/>
            <person name="Yano M."/>
            <person name="Yuan Q."/>
            <person name="Ouyang S."/>
            <person name="Liu J."/>
            <person name="Jones K.M."/>
            <person name="Gansberger K."/>
            <person name="Moffat K."/>
            <person name="Hill J."/>
            <person name="Bera J."/>
            <person name="Fadrosh D."/>
            <person name="Jin S."/>
            <person name="Johri S."/>
            <person name="Kim M."/>
            <person name="Overton L."/>
            <person name="Reardon M."/>
            <person name="Tsitrin T."/>
            <person name="Vuong H."/>
            <person name="Weaver B."/>
            <person name="Ciecko A."/>
            <person name="Tallon L."/>
            <person name="Jackson J."/>
            <person name="Pai G."/>
            <person name="Aken S.V."/>
            <person name="Utterback T."/>
            <person name="Reidmuller S."/>
            <person name="Feldblyum T."/>
            <person name="Hsiao J."/>
            <person name="Zismann V."/>
            <person name="Iobst S."/>
            <person name="de Vazeille A.R."/>
            <person name="Buell C.R."/>
            <person name="Ying K."/>
            <person name="Li Y."/>
            <person name="Lu T."/>
            <person name="Huang Y."/>
            <person name="Zhao Q."/>
            <person name="Feng Q."/>
            <person name="Zhang L."/>
            <person name="Zhu J."/>
            <person name="Weng Q."/>
            <person name="Mu J."/>
            <person name="Lu Y."/>
            <person name="Fan D."/>
            <person name="Liu Y."/>
            <person name="Guan J."/>
            <person name="Zhang Y."/>
            <person name="Yu S."/>
            <person name="Liu X."/>
            <person name="Zhang Y."/>
            <person name="Hong G."/>
            <person name="Han B."/>
            <person name="Choisne N."/>
            <person name="Demange N."/>
            <person name="Orjeda G."/>
            <person name="Samain S."/>
            <person name="Cattolico L."/>
            <person name="Pelletier E."/>
            <person name="Couloux A."/>
            <person name="Segurens B."/>
            <person name="Wincker P."/>
            <person name="D'Hont A."/>
            <person name="Scarpelli C."/>
            <person name="Weissenbach J."/>
            <person name="Salanoubat M."/>
            <person name="Quetier F."/>
            <person name="Yu Y."/>
            <person name="Kim H.R."/>
            <person name="Rambo T."/>
            <person name="Currie J."/>
            <person name="Collura K."/>
            <person name="Luo M."/>
            <person name="Yang T."/>
            <person name="Ammiraju J.S.S."/>
            <person name="Engler F."/>
            <person name="Soderlund C."/>
            <person name="Wing R.A."/>
            <person name="Palmer L.E."/>
            <person name="de la Bastide M."/>
            <person name="Spiegel L."/>
            <person name="Nascimento L."/>
            <person name="Zutavern T."/>
            <person name="O'Shaughnessy A."/>
            <person name="Dike S."/>
            <person name="Dedhia N."/>
            <person name="Preston R."/>
            <person name="Balija V."/>
            <person name="McCombie W.R."/>
            <person name="Chow T."/>
            <person name="Chen H."/>
            <person name="Chung M."/>
            <person name="Chen C."/>
            <person name="Shaw J."/>
            <person name="Wu H."/>
            <person name="Hsiao K."/>
            <person name="Chao Y."/>
            <person name="Chu M."/>
            <person name="Cheng C."/>
            <person name="Hour A."/>
            <person name="Lee P."/>
            <person name="Lin S."/>
            <person name="Lin Y."/>
            <person name="Liou J."/>
            <person name="Liu S."/>
            <person name="Hsing Y."/>
            <person name="Raghuvanshi S."/>
            <person name="Mohanty A."/>
            <person name="Bharti A.K."/>
            <person name="Gaur A."/>
            <person name="Gupta V."/>
            <person name="Kumar D."/>
            <person name="Ravi V."/>
            <person name="Vij S."/>
            <person name="Kapur A."/>
            <person name="Khurana P."/>
            <person name="Khurana P."/>
            <person name="Khurana J.P."/>
            <person name="Tyagi A.K."/>
            <person name="Gaikwad K."/>
            <person name="Singh A."/>
            <person name="Dalal V."/>
            <person name="Srivastava S."/>
            <person name="Dixit A."/>
            <person name="Pal A.K."/>
            <person name="Ghazi I.A."/>
            <person name="Yadav M."/>
            <person name="Pandit A."/>
            <person name="Bhargava A."/>
            <person name="Sureshbabu K."/>
            <person name="Batra K."/>
            <person name="Sharma T.R."/>
            <person name="Mohapatra T."/>
            <person name="Singh N.K."/>
            <person name="Messing J."/>
            <person name="Nelson A.B."/>
            <person name="Fuks G."/>
            <person name="Kavchok S."/>
            <person name="Keizer G."/>
            <person name="Linton E."/>
            <person name="Llaca V."/>
            <person name="Song R."/>
            <person name="Tanyolac B."/>
            <person name="Young S."/>
            <person name="Ho-Il K."/>
            <person name="Hahn J.H."/>
            <person name="Sangsakoo G."/>
            <person name="Vanavichit A."/>
            <person name="de Mattos Luiz.A.T."/>
            <person name="Zimmer P.D."/>
            <person name="Malone G."/>
            <person name="Dellagostin O."/>
            <person name="de Oliveira A.C."/>
            <person name="Bevan M."/>
            <person name="Bancroft I."/>
            <person name="Minx P."/>
            <person name="Cordum H."/>
            <person name="Wilson R."/>
            <person name="Cheng Z."/>
            <person name="Jin W."/>
            <person name="Jiang J."/>
            <person name="Leong S.A."/>
            <person name="Iwama H."/>
            <person name="Gojobori T."/>
            <person name="Itoh T."/>
            <person name="Niimura Y."/>
            <person name="Fujii Y."/>
            <person name="Habara T."/>
            <person name="Sakai H."/>
            <person name="Sato Y."/>
            <person name="Wilson G."/>
            <person name="Kumar K."/>
            <person name="McCouch S."/>
            <person name="Juretic N."/>
            <person name="Hoen D."/>
            <person name="Wright S."/>
            <person name="Bruskiewich R."/>
            <person name="Bureau T."/>
            <person name="Miyao A."/>
            <person name="Hirochika H."/>
            <person name="Nishikawa T."/>
            <person name="Kadowaki K."/>
            <person name="Sugiura M."/>
            <person name="Burr B."/>
            <person name="Sasaki T."/>
        </authorList>
    </citation>
    <scope>NUCLEOTIDE SEQUENCE [LARGE SCALE GENOMIC DNA]</scope>
    <source>
        <strain evidence="3">cv. Nipponbare</strain>
    </source>
</reference>